<evidence type="ECO:0000313" key="3">
    <source>
        <dbReference type="Proteomes" id="UP000828390"/>
    </source>
</evidence>
<evidence type="ECO:0000313" key="2">
    <source>
        <dbReference type="EMBL" id="KAH3827703.1"/>
    </source>
</evidence>
<proteinExistence type="predicted"/>
<reference evidence="2" key="2">
    <citation type="submission" date="2020-11" db="EMBL/GenBank/DDBJ databases">
        <authorList>
            <person name="McCartney M.A."/>
            <person name="Auch B."/>
            <person name="Kono T."/>
            <person name="Mallez S."/>
            <person name="Becker A."/>
            <person name="Gohl D.M."/>
            <person name="Silverstein K.A.T."/>
            <person name="Koren S."/>
            <person name="Bechman K.B."/>
            <person name="Herman A."/>
            <person name="Abrahante J.E."/>
            <person name="Garbe J."/>
        </authorList>
    </citation>
    <scope>NUCLEOTIDE SEQUENCE</scope>
    <source>
        <strain evidence="2">Duluth1</strain>
        <tissue evidence="2">Whole animal</tissue>
    </source>
</reference>
<dbReference type="AlphaFoldDB" id="A0A9D4K168"/>
<dbReference type="EMBL" id="JAIWYP010000005">
    <property type="protein sequence ID" value="KAH3827703.1"/>
    <property type="molecule type" value="Genomic_DNA"/>
</dbReference>
<comment type="caution">
    <text evidence="2">The sequence shown here is derived from an EMBL/GenBank/DDBJ whole genome shotgun (WGS) entry which is preliminary data.</text>
</comment>
<sequence length="68" mass="7318">MGDNGNSERLKKGKVQTFSPTIAGLPDPAKAQSTTEALLTVSANDSVEEMGNGRTRKRVEYVDVNHTV</sequence>
<accession>A0A9D4K168</accession>
<name>A0A9D4K168_DREPO</name>
<reference evidence="2" key="1">
    <citation type="journal article" date="2019" name="bioRxiv">
        <title>The Genome of the Zebra Mussel, Dreissena polymorpha: A Resource for Invasive Species Research.</title>
        <authorList>
            <person name="McCartney M.A."/>
            <person name="Auch B."/>
            <person name="Kono T."/>
            <person name="Mallez S."/>
            <person name="Zhang Y."/>
            <person name="Obille A."/>
            <person name="Becker A."/>
            <person name="Abrahante J.E."/>
            <person name="Garbe J."/>
            <person name="Badalamenti J.P."/>
            <person name="Herman A."/>
            <person name="Mangelson H."/>
            <person name="Liachko I."/>
            <person name="Sullivan S."/>
            <person name="Sone E.D."/>
            <person name="Koren S."/>
            <person name="Silverstein K.A.T."/>
            <person name="Beckman K.B."/>
            <person name="Gohl D.M."/>
        </authorList>
    </citation>
    <scope>NUCLEOTIDE SEQUENCE</scope>
    <source>
        <strain evidence="2">Duluth1</strain>
        <tissue evidence="2">Whole animal</tissue>
    </source>
</reference>
<keyword evidence="3" id="KW-1185">Reference proteome</keyword>
<feature type="region of interest" description="Disordered" evidence="1">
    <location>
        <begin position="1"/>
        <end position="31"/>
    </location>
</feature>
<evidence type="ECO:0000256" key="1">
    <source>
        <dbReference type="SAM" id="MobiDB-lite"/>
    </source>
</evidence>
<feature type="non-terminal residue" evidence="2">
    <location>
        <position position="68"/>
    </location>
</feature>
<protein>
    <submittedName>
        <fullName evidence="2">Uncharacterized protein</fullName>
    </submittedName>
</protein>
<gene>
    <name evidence="2" type="ORF">DPMN_129644</name>
</gene>
<feature type="compositionally biased region" description="Basic and acidic residues" evidence="1">
    <location>
        <begin position="1"/>
        <end position="10"/>
    </location>
</feature>
<dbReference type="Proteomes" id="UP000828390">
    <property type="component" value="Unassembled WGS sequence"/>
</dbReference>
<organism evidence="2 3">
    <name type="scientific">Dreissena polymorpha</name>
    <name type="common">Zebra mussel</name>
    <name type="synonym">Mytilus polymorpha</name>
    <dbReference type="NCBI Taxonomy" id="45954"/>
    <lineage>
        <taxon>Eukaryota</taxon>
        <taxon>Metazoa</taxon>
        <taxon>Spiralia</taxon>
        <taxon>Lophotrochozoa</taxon>
        <taxon>Mollusca</taxon>
        <taxon>Bivalvia</taxon>
        <taxon>Autobranchia</taxon>
        <taxon>Heteroconchia</taxon>
        <taxon>Euheterodonta</taxon>
        <taxon>Imparidentia</taxon>
        <taxon>Neoheterodontei</taxon>
        <taxon>Myida</taxon>
        <taxon>Dreissenoidea</taxon>
        <taxon>Dreissenidae</taxon>
        <taxon>Dreissena</taxon>
    </lineage>
</organism>